<dbReference type="InterPro" id="IPR011049">
    <property type="entry name" value="Serralysin-like_metalloprot_C"/>
</dbReference>
<dbReference type="Proteomes" id="UP001056907">
    <property type="component" value="Chromosome"/>
</dbReference>
<feature type="compositionally biased region" description="Low complexity" evidence="4">
    <location>
        <begin position="431"/>
        <end position="452"/>
    </location>
</feature>
<dbReference type="InterPro" id="IPR034033">
    <property type="entry name" value="Serralysin-like"/>
</dbReference>
<evidence type="ECO:0000256" key="1">
    <source>
        <dbReference type="ARBA" id="ARBA00004613"/>
    </source>
</evidence>
<dbReference type="PRINTS" id="PR00138">
    <property type="entry name" value="MATRIXIN"/>
</dbReference>
<dbReference type="RefSeq" id="WP_252993811.1">
    <property type="nucleotide sequence ID" value="NZ_CP078013.2"/>
</dbReference>
<dbReference type="PRINTS" id="PR00313">
    <property type="entry name" value="CABNDNGRPT"/>
</dbReference>
<dbReference type="KEGG" id="ppeg:KUA23_09265"/>
<organism evidence="6 7">
    <name type="scientific">Pseudomonas pergaminensis</name>
    <dbReference type="NCBI Taxonomy" id="2853159"/>
    <lineage>
        <taxon>Bacteria</taxon>
        <taxon>Pseudomonadati</taxon>
        <taxon>Pseudomonadota</taxon>
        <taxon>Gammaproteobacteria</taxon>
        <taxon>Pseudomonadales</taxon>
        <taxon>Pseudomonadaceae</taxon>
        <taxon>Pseudomonas</taxon>
    </lineage>
</organism>
<dbReference type="InterPro" id="IPR024079">
    <property type="entry name" value="MetalloPept_cat_dom_sf"/>
</dbReference>
<evidence type="ECO:0000256" key="3">
    <source>
        <dbReference type="ARBA" id="ARBA00022737"/>
    </source>
</evidence>
<dbReference type="InterPro" id="IPR006026">
    <property type="entry name" value="Peptidase_Metallo"/>
</dbReference>
<dbReference type="InterPro" id="IPR013858">
    <property type="entry name" value="Peptidase_M10B_C"/>
</dbReference>
<sequence>MKTTNVPTVASTAGALNYHAMRSAMGQTSYTTDQAAKHLTRRGLKWRDKDNDGKVDLSYTLDARFTSDQKARIRESLKSWAEVTNVTFKENTQGRDGSLNISAIPGFGGGVASLPTGNSVGSVNIGTGGADGKLEHGTQFDLVAVHELGHALGLEHPHGAGPSYQEDSTAYTAMSYRNASFGDHPYNGKKIAAPMLHDIAAVQRLYGANTDTRKTNTIYGFNSNTGRDFYSLESAKDKPVFNVWDSGGIDTLDFSGFRQNQKINLNAECFSDVGGMNNNVSIAKGVTVENAVGGSGDDTLIGNEVGNRLKGGNGVDRLEGGGGADVFVFEGVADSTPESPDQILDFVSGTDKIGLYELLNRAALKHLYVVDSFTGRAGDAVLSYNESTAEGSLSIDMTGNGKPDFQVKSKGKIHYMDLLVTPEPAIPIEPTPTSTKGTPTATDPTPPSTSDTPRTKREGDTKDARDGKTHTYNSASESNCRKFDTLDDFISGKDKLDISNMAAKSGVTLTQVERFSGRAGEVYIRKSYEDDRYWVAVDLDGDQYTDFLVNSPKVIRAGDIVGMKLNSAYYRSLSSRT</sequence>
<feature type="compositionally biased region" description="Basic and acidic residues" evidence="4">
    <location>
        <begin position="453"/>
        <end position="469"/>
    </location>
</feature>
<dbReference type="Gene3D" id="2.150.10.10">
    <property type="entry name" value="Serralysin-like metalloprotease, C-terminal"/>
    <property type="match status" value="2"/>
</dbReference>
<dbReference type="InterPro" id="IPR021190">
    <property type="entry name" value="Pept_M10A"/>
</dbReference>
<dbReference type="SUPFAM" id="SSF51120">
    <property type="entry name" value="beta-Roll"/>
    <property type="match status" value="1"/>
</dbReference>
<proteinExistence type="predicted"/>
<accession>A0ABD7TNC5</accession>
<dbReference type="CDD" id="cd04277">
    <property type="entry name" value="ZnMc_serralysin_like"/>
    <property type="match status" value="1"/>
</dbReference>
<dbReference type="SMART" id="SM00235">
    <property type="entry name" value="ZnMc"/>
    <property type="match status" value="1"/>
</dbReference>
<protein>
    <submittedName>
        <fullName evidence="6">M10 family metallopeptidase C-terminal domain-containing protein</fullName>
    </submittedName>
</protein>
<comment type="subcellular location">
    <subcellularLocation>
        <location evidence="1">Secreted</location>
    </subcellularLocation>
</comment>
<dbReference type="EMBL" id="CP078013">
    <property type="protein sequence ID" value="USW02888.1"/>
    <property type="molecule type" value="Genomic_DNA"/>
</dbReference>
<keyword evidence="2" id="KW-0964">Secreted</keyword>
<evidence type="ECO:0000256" key="2">
    <source>
        <dbReference type="ARBA" id="ARBA00022525"/>
    </source>
</evidence>
<dbReference type="InterPro" id="IPR001506">
    <property type="entry name" value="Peptidase_M12A"/>
</dbReference>
<reference evidence="6" key="2">
    <citation type="submission" date="2024-04" db="EMBL/GenBank/DDBJ databases">
        <authorList>
            <person name="Diaz M."/>
            <person name="Bach T."/>
            <person name="Gonzalez Anta G."/>
            <person name="Agaras B."/>
            <person name="Wibberg D."/>
            <person name="Noguera F."/>
            <person name="Canciani W."/>
            <person name="Ybarra T."/>
            <person name="Nunez M.L."/>
            <person name="Valverde C."/>
        </authorList>
    </citation>
    <scope>NUCLEOTIDE SEQUENCE</scope>
    <source>
        <strain evidence="6">1008</strain>
    </source>
</reference>
<evidence type="ECO:0000313" key="7">
    <source>
        <dbReference type="Proteomes" id="UP001056907"/>
    </source>
</evidence>
<feature type="domain" description="Peptidase metallopeptidase" evidence="5">
    <location>
        <begin position="42"/>
        <end position="208"/>
    </location>
</feature>
<gene>
    <name evidence="6" type="ORF">KUA23_09265</name>
</gene>
<keyword evidence="3" id="KW-0677">Repeat</keyword>
<feature type="region of interest" description="Disordered" evidence="4">
    <location>
        <begin position="424"/>
        <end position="475"/>
    </location>
</feature>
<reference evidence="6" key="1">
    <citation type="journal article" date="2022" name="Front. Plant Sci.">
        <title>Agronomic efficiency and genome mining analysis of the wheat-biostimulant rhizospheric bacterium Pseudomonas pergaminensis sp. nov. strain 1008T.</title>
        <authorList>
            <person name="Diaz M."/>
            <person name="Bach T."/>
            <person name="Gonzalez Anta G."/>
            <person name="Agaras B."/>
            <person name="Wibberg D."/>
            <person name="Noguera F."/>
            <person name="Canciani W."/>
            <person name="Valverde C."/>
        </authorList>
    </citation>
    <scope>NUCLEOTIDE SEQUENCE</scope>
    <source>
        <strain evidence="6">1008</strain>
    </source>
</reference>
<dbReference type="GO" id="GO:0005576">
    <property type="term" value="C:extracellular region"/>
    <property type="evidence" value="ECO:0007669"/>
    <property type="project" value="UniProtKB-SubCell"/>
</dbReference>
<dbReference type="Pfam" id="PF08548">
    <property type="entry name" value="Peptidase_M10_C"/>
    <property type="match status" value="2"/>
</dbReference>
<dbReference type="Pfam" id="PF01400">
    <property type="entry name" value="Astacin"/>
    <property type="match status" value="1"/>
</dbReference>
<dbReference type="SUPFAM" id="SSF55486">
    <property type="entry name" value="Metalloproteases ('zincins'), catalytic domain"/>
    <property type="match status" value="1"/>
</dbReference>
<evidence type="ECO:0000259" key="5">
    <source>
        <dbReference type="SMART" id="SM00235"/>
    </source>
</evidence>
<dbReference type="AlphaFoldDB" id="A0ABD7TNC5"/>
<evidence type="ECO:0000313" key="6">
    <source>
        <dbReference type="EMBL" id="USW02888.1"/>
    </source>
</evidence>
<name>A0ABD7TNC5_9PSED</name>
<dbReference type="Gene3D" id="3.40.390.10">
    <property type="entry name" value="Collagenase (Catalytic Domain)"/>
    <property type="match status" value="1"/>
</dbReference>
<evidence type="ECO:0000256" key="4">
    <source>
        <dbReference type="SAM" id="MobiDB-lite"/>
    </source>
</evidence>